<dbReference type="Gene3D" id="1.20.120.20">
    <property type="entry name" value="Apolipoprotein"/>
    <property type="match status" value="1"/>
</dbReference>
<comment type="caution">
    <text evidence="3">The sequence shown here is derived from an EMBL/GenBank/DDBJ whole genome shotgun (WGS) entry which is preliminary data.</text>
</comment>
<name>A0AAV5S243_MAUHU</name>
<evidence type="ECO:0000256" key="1">
    <source>
        <dbReference type="SAM" id="Coils"/>
    </source>
</evidence>
<dbReference type="Proteomes" id="UP001377567">
    <property type="component" value="Unassembled WGS sequence"/>
</dbReference>
<dbReference type="AlphaFoldDB" id="A0AAV5S243"/>
<feature type="chain" id="PRO_5043473093" evidence="2">
    <location>
        <begin position="26"/>
        <end position="499"/>
    </location>
</feature>
<evidence type="ECO:0000313" key="3">
    <source>
        <dbReference type="EMBL" id="GMM57940.1"/>
    </source>
</evidence>
<feature type="coiled-coil region" evidence="1">
    <location>
        <begin position="213"/>
        <end position="240"/>
    </location>
</feature>
<evidence type="ECO:0000256" key="2">
    <source>
        <dbReference type="SAM" id="SignalP"/>
    </source>
</evidence>
<organism evidence="3 4">
    <name type="scientific">Maudiozyma humilis</name>
    <name type="common">Sour dough yeast</name>
    <name type="synonym">Kazachstania humilis</name>
    <dbReference type="NCBI Taxonomy" id="51915"/>
    <lineage>
        <taxon>Eukaryota</taxon>
        <taxon>Fungi</taxon>
        <taxon>Dikarya</taxon>
        <taxon>Ascomycota</taxon>
        <taxon>Saccharomycotina</taxon>
        <taxon>Saccharomycetes</taxon>
        <taxon>Saccharomycetales</taxon>
        <taxon>Saccharomycetaceae</taxon>
        <taxon>Maudiozyma</taxon>
    </lineage>
</organism>
<feature type="signal peptide" evidence="2">
    <location>
        <begin position="1"/>
        <end position="25"/>
    </location>
</feature>
<evidence type="ECO:0000313" key="4">
    <source>
        <dbReference type="Proteomes" id="UP001377567"/>
    </source>
</evidence>
<sequence length="499" mass="52066">MARQSSPFSTTALLSLAVLLTASVAVPLTKRGLLTSVISGVKSDISNFENNVESSITTTCSGSENPLCLGENVVAAVLSSLLAVGKQAKTVTNSVGYTNSTTNAVNSVSYNDAVAPVAESEELDSEDSVELDNVTFDDPTTTSAVAAAATSAHVSILSKVLSDVKAIPEEVKNVFDDAGLHLLGVYNMTNAHNILSKVETDTKSAIAKVQSFNGAAQDRIESLNAKIHSLENNVNERIDSAVWDPINYEVNKAKAEIKGLESQIHNRVHSAVDNVEGRIHSAAVDVRDKAEDAFNKATSSVDTILHFNSSLGEHLVTSLGNTDLAELAKLVSAAIPGVPNFANATSSIEEALGVAGNVKTAAETVIGDFEKAIDTIKNLTSASPLEDIEKAVTAIKSVASGAGDNLETAAQKAGSNIISWISYNVKSTNGGDISNIISQLSNFNMSSIASEINDFITNDGGFKFCLNPSTLLGSNNASPLAAIGEVFLNTYGAVDSICL</sequence>
<protein>
    <submittedName>
        <fullName evidence="3">Uncharacterized protein</fullName>
    </submittedName>
</protein>
<dbReference type="Pfam" id="PF17276">
    <property type="entry name" value="DUF5341"/>
    <property type="match status" value="1"/>
</dbReference>
<dbReference type="InterPro" id="IPR035237">
    <property type="entry name" value="DUF5341"/>
</dbReference>
<gene>
    <name evidence="3" type="ORF">DAKH74_045560</name>
</gene>
<accession>A0AAV5S243</accession>
<dbReference type="EMBL" id="BTGD01000018">
    <property type="protein sequence ID" value="GMM57940.1"/>
    <property type="molecule type" value="Genomic_DNA"/>
</dbReference>
<keyword evidence="2" id="KW-0732">Signal</keyword>
<proteinExistence type="predicted"/>
<reference evidence="3 4" key="1">
    <citation type="journal article" date="2023" name="Elife">
        <title>Identification of key yeast species and microbe-microbe interactions impacting larval growth of Drosophila in the wild.</title>
        <authorList>
            <person name="Mure A."/>
            <person name="Sugiura Y."/>
            <person name="Maeda R."/>
            <person name="Honda K."/>
            <person name="Sakurai N."/>
            <person name="Takahashi Y."/>
            <person name="Watada M."/>
            <person name="Katoh T."/>
            <person name="Gotoh A."/>
            <person name="Gotoh Y."/>
            <person name="Taniguchi I."/>
            <person name="Nakamura K."/>
            <person name="Hayashi T."/>
            <person name="Katayama T."/>
            <person name="Uemura T."/>
            <person name="Hattori Y."/>
        </authorList>
    </citation>
    <scope>NUCLEOTIDE SEQUENCE [LARGE SCALE GENOMIC DNA]</scope>
    <source>
        <strain evidence="3 4">KH-74</strain>
    </source>
</reference>
<keyword evidence="4" id="KW-1185">Reference proteome</keyword>
<keyword evidence="1" id="KW-0175">Coiled coil</keyword>